<proteinExistence type="predicted"/>
<accession>A0A9P5MQT3</accession>
<comment type="caution">
    <text evidence="1">The sequence shown here is derived from an EMBL/GenBank/DDBJ whole genome shotgun (WGS) entry which is preliminary data.</text>
</comment>
<evidence type="ECO:0000313" key="1">
    <source>
        <dbReference type="EMBL" id="KAF8470961.1"/>
    </source>
</evidence>
<dbReference type="AlphaFoldDB" id="A0A9P5MQT3"/>
<evidence type="ECO:0000313" key="2">
    <source>
        <dbReference type="Proteomes" id="UP000759537"/>
    </source>
</evidence>
<reference evidence="1" key="1">
    <citation type="submission" date="2019-10" db="EMBL/GenBank/DDBJ databases">
        <authorList>
            <consortium name="DOE Joint Genome Institute"/>
            <person name="Kuo A."/>
            <person name="Miyauchi S."/>
            <person name="Kiss E."/>
            <person name="Drula E."/>
            <person name="Kohler A."/>
            <person name="Sanchez-Garcia M."/>
            <person name="Andreopoulos B."/>
            <person name="Barry K.W."/>
            <person name="Bonito G."/>
            <person name="Buee M."/>
            <person name="Carver A."/>
            <person name="Chen C."/>
            <person name="Cichocki N."/>
            <person name="Clum A."/>
            <person name="Culley D."/>
            <person name="Crous P.W."/>
            <person name="Fauchery L."/>
            <person name="Girlanda M."/>
            <person name="Hayes R."/>
            <person name="Keri Z."/>
            <person name="LaButti K."/>
            <person name="Lipzen A."/>
            <person name="Lombard V."/>
            <person name="Magnuson J."/>
            <person name="Maillard F."/>
            <person name="Morin E."/>
            <person name="Murat C."/>
            <person name="Nolan M."/>
            <person name="Ohm R."/>
            <person name="Pangilinan J."/>
            <person name="Pereira M."/>
            <person name="Perotto S."/>
            <person name="Peter M."/>
            <person name="Riley R."/>
            <person name="Sitrit Y."/>
            <person name="Stielow B."/>
            <person name="Szollosi G."/>
            <person name="Zifcakova L."/>
            <person name="Stursova M."/>
            <person name="Spatafora J.W."/>
            <person name="Tedersoo L."/>
            <person name="Vaario L.-M."/>
            <person name="Yamada A."/>
            <person name="Yan M."/>
            <person name="Wang P."/>
            <person name="Xu J."/>
            <person name="Bruns T."/>
            <person name="Baldrian P."/>
            <person name="Vilgalys R."/>
            <person name="Henrissat B."/>
            <person name="Grigoriev I.V."/>
            <person name="Hibbett D."/>
            <person name="Nagy L.G."/>
            <person name="Martin F.M."/>
        </authorList>
    </citation>
    <scope>NUCLEOTIDE SEQUENCE</scope>
    <source>
        <strain evidence="1">Prilba</strain>
    </source>
</reference>
<name>A0A9P5MQT3_9AGAM</name>
<organism evidence="1 2">
    <name type="scientific">Russula ochroleuca</name>
    <dbReference type="NCBI Taxonomy" id="152965"/>
    <lineage>
        <taxon>Eukaryota</taxon>
        <taxon>Fungi</taxon>
        <taxon>Dikarya</taxon>
        <taxon>Basidiomycota</taxon>
        <taxon>Agaricomycotina</taxon>
        <taxon>Agaricomycetes</taxon>
        <taxon>Russulales</taxon>
        <taxon>Russulaceae</taxon>
        <taxon>Russula</taxon>
    </lineage>
</organism>
<dbReference type="Proteomes" id="UP000759537">
    <property type="component" value="Unassembled WGS sequence"/>
</dbReference>
<keyword evidence="2" id="KW-1185">Reference proteome</keyword>
<reference evidence="1" key="2">
    <citation type="journal article" date="2020" name="Nat. Commun.">
        <title>Large-scale genome sequencing of mycorrhizal fungi provides insights into the early evolution of symbiotic traits.</title>
        <authorList>
            <person name="Miyauchi S."/>
            <person name="Kiss E."/>
            <person name="Kuo A."/>
            <person name="Drula E."/>
            <person name="Kohler A."/>
            <person name="Sanchez-Garcia M."/>
            <person name="Morin E."/>
            <person name="Andreopoulos B."/>
            <person name="Barry K.W."/>
            <person name="Bonito G."/>
            <person name="Buee M."/>
            <person name="Carver A."/>
            <person name="Chen C."/>
            <person name="Cichocki N."/>
            <person name="Clum A."/>
            <person name="Culley D."/>
            <person name="Crous P.W."/>
            <person name="Fauchery L."/>
            <person name="Girlanda M."/>
            <person name="Hayes R.D."/>
            <person name="Keri Z."/>
            <person name="LaButti K."/>
            <person name="Lipzen A."/>
            <person name="Lombard V."/>
            <person name="Magnuson J."/>
            <person name="Maillard F."/>
            <person name="Murat C."/>
            <person name="Nolan M."/>
            <person name="Ohm R.A."/>
            <person name="Pangilinan J."/>
            <person name="Pereira M.F."/>
            <person name="Perotto S."/>
            <person name="Peter M."/>
            <person name="Pfister S."/>
            <person name="Riley R."/>
            <person name="Sitrit Y."/>
            <person name="Stielow J.B."/>
            <person name="Szollosi G."/>
            <person name="Zifcakova L."/>
            <person name="Stursova M."/>
            <person name="Spatafora J.W."/>
            <person name="Tedersoo L."/>
            <person name="Vaario L.M."/>
            <person name="Yamada A."/>
            <person name="Yan M."/>
            <person name="Wang P."/>
            <person name="Xu J."/>
            <person name="Bruns T."/>
            <person name="Baldrian P."/>
            <person name="Vilgalys R."/>
            <person name="Dunand C."/>
            <person name="Henrissat B."/>
            <person name="Grigoriev I.V."/>
            <person name="Hibbett D."/>
            <person name="Nagy L.G."/>
            <person name="Martin F.M."/>
        </authorList>
    </citation>
    <scope>NUCLEOTIDE SEQUENCE</scope>
    <source>
        <strain evidence="1">Prilba</strain>
    </source>
</reference>
<gene>
    <name evidence="1" type="ORF">DFH94DRAFT_684975</name>
</gene>
<sequence length="429" mass="48145">MIILCRFTGFPRGFHSFTSMGRWLYESSELSKRFKYSTYFLLRKCLSYALITPPRRRGGARNTQYILRKTVAAPARNCPIAIISGRQGLLTPDLTKVPRRGACTYVPTRVRVPNSASHPSLSQRTHLSTSFPLLYRSQFPPVAYRGQAQRIIDAWMSKSIQAAGEAENGEAGVKRGGRSVRKRKHITALARATLGDVRRVRPVGVRMDRLWTGDYSSYHRGKKKQQCDVHAVPAAAVATDIKLEYPRALAKATARGRVARVGWGNVTGGSGEHLWLFPRRSSALADWKHSMKERGETWTDKWTEQHNTHEGVDRSLEGGLWQWPPRFIALPRKISRPFYLCGLMAHPTGIYQPAGPRILSMLRLVPDSDRKWLTAMPIRSCFAQLYALILLFLLPNHAHLFVPAAMLATAPLLATSKGNHTLLATPSET</sequence>
<dbReference type="EMBL" id="WHVB01000024">
    <property type="protein sequence ID" value="KAF8470961.1"/>
    <property type="molecule type" value="Genomic_DNA"/>
</dbReference>
<protein>
    <submittedName>
        <fullName evidence="1">Uncharacterized protein</fullName>
    </submittedName>
</protein>